<dbReference type="EMBL" id="JAJFBX010000006">
    <property type="protein sequence ID" value="MCC2746498.1"/>
    <property type="molecule type" value="Genomic_DNA"/>
</dbReference>
<gene>
    <name evidence="10" type="ORF">DW703_11815</name>
    <name evidence="9" type="ORF">DW753_15250</name>
    <name evidence="8" type="ORF">DW912_15400</name>
    <name evidence="7" type="ORF">DWV45_08500</name>
    <name evidence="6" type="ORF">DWV78_03520</name>
    <name evidence="5" type="ORF">DWW89_16490</name>
    <name evidence="4" type="ORF">DXB72_08110</name>
    <name evidence="11" type="ORF">FYL37_14845</name>
    <name evidence="2" type="ORF">G4319_11190</name>
    <name evidence="3" type="ORF">LD38_10555</name>
    <name evidence="1" type="ORF">LK487_05535</name>
</gene>
<dbReference type="EMBL" id="QSKY01000018">
    <property type="protein sequence ID" value="RHF02110.1"/>
    <property type="molecule type" value="Genomic_DNA"/>
</dbReference>
<evidence type="ECO:0000313" key="8">
    <source>
        <dbReference type="EMBL" id="RHA88544.1"/>
    </source>
</evidence>
<sequence>MIDVTNGEVSTREGLVIGPNYSFDKFKTTKFYNGQDGVRIIYLDEHQTIYGRQFIMSLFFRDGIIYMVSLICCDEKFSESNERDRKKIHDKILTEMGLLQGEKYQWGKIVSEYDVRSNISSINIYYT</sequence>
<dbReference type="Proteomes" id="UP000286581">
    <property type="component" value="Unassembled WGS sequence"/>
</dbReference>
<evidence type="ECO:0000313" key="5">
    <source>
        <dbReference type="EMBL" id="RGU18702.1"/>
    </source>
</evidence>
<reference evidence="11 20" key="3">
    <citation type="submission" date="2019-08" db="EMBL/GenBank/DDBJ databases">
        <authorList>
            <person name="Duncan S."/>
            <person name="Walker A."/>
        </authorList>
    </citation>
    <scope>NUCLEOTIDE SEQUENCE [LARGE SCALE GENOMIC DNA]</scope>
    <source>
        <strain evidence="11 20">L2-21</strain>
    </source>
</reference>
<evidence type="ECO:0000313" key="16">
    <source>
        <dbReference type="Proteomes" id="UP000283765"/>
    </source>
</evidence>
<reference evidence="2" key="6">
    <citation type="submission" date="2020-02" db="EMBL/GenBank/DDBJ databases">
        <authorList>
            <person name="Littmann E."/>
            <person name="Sorbara M."/>
        </authorList>
    </citation>
    <scope>NUCLEOTIDE SEQUENCE</scope>
    <source>
        <strain evidence="2">MSK.17.79</strain>
    </source>
</reference>
<dbReference type="EMBL" id="VSTG01000030">
    <property type="protein sequence ID" value="TYL55570.1"/>
    <property type="molecule type" value="Genomic_DNA"/>
</dbReference>
<proteinExistence type="predicted"/>
<dbReference type="Proteomes" id="UP000245905">
    <property type="component" value="Unassembled WGS sequence"/>
</dbReference>
<evidence type="ECO:0000313" key="6">
    <source>
        <dbReference type="EMBL" id="RGW40940.1"/>
    </source>
</evidence>
<evidence type="ECO:0000313" key="7">
    <source>
        <dbReference type="EMBL" id="RGW87018.1"/>
    </source>
</evidence>
<dbReference type="EMBL" id="JAAILW010000022">
    <property type="protein sequence ID" value="NSC27899.1"/>
    <property type="molecule type" value="Genomic_DNA"/>
</dbReference>
<reference evidence="1" key="7">
    <citation type="submission" date="2021-10" db="EMBL/GenBank/DDBJ databases">
        <title>Collection of gut derived symbiotic bacterial strains cultured from healthy donors.</title>
        <authorList>
            <person name="Lin H."/>
            <person name="Littmann E."/>
            <person name="Claire K."/>
            <person name="Pamer E."/>
        </authorList>
    </citation>
    <scope>NUCLEOTIDE SEQUENCE</scope>
    <source>
        <strain evidence="1">MSK.22.92</strain>
    </source>
</reference>
<protein>
    <submittedName>
        <fullName evidence="3">Uncharacterized protein</fullName>
    </submittedName>
</protein>
<dbReference type="Proteomes" id="UP000283765">
    <property type="component" value="Unassembled WGS sequence"/>
</dbReference>
<dbReference type="Proteomes" id="UP001193670">
    <property type="component" value="Unassembled WGS sequence"/>
</dbReference>
<evidence type="ECO:0000313" key="9">
    <source>
        <dbReference type="EMBL" id="RHE28718.1"/>
    </source>
</evidence>
<evidence type="ECO:0000313" key="18">
    <source>
        <dbReference type="Proteomes" id="UP000286220"/>
    </source>
</evidence>
<evidence type="ECO:0000313" key="15">
    <source>
        <dbReference type="Proteomes" id="UP000283683"/>
    </source>
</evidence>
<evidence type="ECO:0000313" key="14">
    <source>
        <dbReference type="Proteomes" id="UP000283501"/>
    </source>
</evidence>
<dbReference type="AlphaFoldDB" id="A0A2U2EFT6"/>
<dbReference type="Proteomes" id="UP000283683">
    <property type="component" value="Unassembled WGS sequence"/>
</dbReference>
<dbReference type="Proteomes" id="UP001197847">
    <property type="component" value="Unassembled WGS sequence"/>
</dbReference>
<comment type="caution">
    <text evidence="3">The sequence shown here is derived from an EMBL/GenBank/DDBJ whole genome shotgun (WGS) entry which is preliminary data.</text>
</comment>
<reference evidence="2" key="5">
    <citation type="journal article" date="2020" name="Cell Host Microbe">
        <title>Functional and Genomic Variation between Human-Derived Isolates of Lachnospiraceae Reveals Inter- and Intra-Species Diversity.</title>
        <authorList>
            <person name="Sorbara M.T."/>
            <person name="Littmann E.R."/>
            <person name="Fontana E."/>
            <person name="Moody T.U."/>
            <person name="Kohout C.E."/>
            <person name="Gjonbalaj M."/>
            <person name="Eaton V."/>
            <person name="Seok R."/>
            <person name="Leiner I.M."/>
            <person name="Pamer E.G."/>
        </authorList>
    </citation>
    <scope>NUCLEOTIDE SEQUENCE</scope>
    <source>
        <strain evidence="2">MSK.17.79</strain>
    </source>
</reference>
<evidence type="ECO:0000313" key="13">
    <source>
        <dbReference type="Proteomes" id="UP000260970"/>
    </source>
</evidence>
<dbReference type="EMBL" id="JRFS01000020">
    <property type="protein sequence ID" value="PWE83371.1"/>
    <property type="molecule type" value="Genomic_DNA"/>
</dbReference>
<dbReference type="Proteomes" id="UP000260970">
    <property type="component" value="Unassembled WGS sequence"/>
</dbReference>
<dbReference type="Proteomes" id="UP000324325">
    <property type="component" value="Unassembled WGS sequence"/>
</dbReference>
<evidence type="ECO:0000313" key="19">
    <source>
        <dbReference type="Proteomes" id="UP000286581"/>
    </source>
</evidence>
<evidence type="ECO:0000313" key="3">
    <source>
        <dbReference type="EMBL" id="PWE83371.1"/>
    </source>
</evidence>
<evidence type="ECO:0000313" key="20">
    <source>
        <dbReference type="Proteomes" id="UP000324325"/>
    </source>
</evidence>
<evidence type="ECO:0000313" key="17">
    <source>
        <dbReference type="Proteomes" id="UP000285290"/>
    </source>
</evidence>
<dbReference type="EMBL" id="QSUG01000006">
    <property type="protein sequence ID" value="RGN23323.1"/>
    <property type="molecule type" value="Genomic_DNA"/>
</dbReference>
<dbReference type="EMBL" id="QSAE01000006">
    <property type="protein sequence ID" value="RGW40940.1"/>
    <property type="molecule type" value="Genomic_DNA"/>
</dbReference>
<dbReference type="EMBL" id="QSFZ01000024">
    <property type="protein sequence ID" value="RHA88544.1"/>
    <property type="molecule type" value="Genomic_DNA"/>
</dbReference>
<evidence type="ECO:0000313" key="2">
    <source>
        <dbReference type="EMBL" id="NSC27899.1"/>
    </source>
</evidence>
<evidence type="ECO:0000313" key="11">
    <source>
        <dbReference type="EMBL" id="TYL55570.1"/>
    </source>
</evidence>
<reference evidence="13 14" key="2">
    <citation type="submission" date="2018-08" db="EMBL/GenBank/DDBJ databases">
        <title>A genome reference for cultivated species of the human gut microbiota.</title>
        <authorList>
            <person name="Zou Y."/>
            <person name="Xue W."/>
            <person name="Luo G."/>
        </authorList>
    </citation>
    <scope>NUCLEOTIDE SEQUENCE [LARGE SCALE GENOMIC DNA]</scope>
    <source>
        <strain evidence="7 15">AF06-19</strain>
        <strain evidence="6 19">AF12-8</strain>
        <strain evidence="5 16">AF17-27</strain>
        <strain evidence="10 14">AM26-2LB</strain>
        <strain evidence="9 17">AM29-10</strain>
        <strain evidence="8 18">AM42-17AT</strain>
        <strain evidence="4 13">OM05-6AA</strain>
    </source>
</reference>
<dbReference type="EMBL" id="QSAZ01000007">
    <property type="protein sequence ID" value="RGW87018.1"/>
    <property type="molecule type" value="Genomic_DNA"/>
</dbReference>
<evidence type="ECO:0000313" key="10">
    <source>
        <dbReference type="EMBL" id="RHF02110.1"/>
    </source>
</evidence>
<dbReference type="Proteomes" id="UP000283501">
    <property type="component" value="Unassembled WGS sequence"/>
</dbReference>
<evidence type="ECO:0000313" key="4">
    <source>
        <dbReference type="EMBL" id="RGN23323.1"/>
    </source>
</evidence>
<dbReference type="EMBL" id="QRXR01000050">
    <property type="protein sequence ID" value="RGU18702.1"/>
    <property type="molecule type" value="Genomic_DNA"/>
</dbReference>
<reference evidence="11 20" key="4">
    <citation type="submission" date="2019-09" db="EMBL/GenBank/DDBJ databases">
        <title>Strain-level analysis of Eubacterium rectale using genomes from metagenomes.</title>
        <authorList>
            <person name="Karcher N."/>
            <person name="Segata N."/>
        </authorList>
    </citation>
    <scope>NUCLEOTIDE SEQUENCE [LARGE SCALE GENOMIC DNA]</scope>
    <source>
        <strain evidence="11 20">L2-21</strain>
    </source>
</reference>
<evidence type="ECO:0000313" key="1">
    <source>
        <dbReference type="EMBL" id="MCC2746498.1"/>
    </source>
</evidence>
<dbReference type="RefSeq" id="WP_109258212.1">
    <property type="nucleotide sequence ID" value="NZ_CP100127.1"/>
</dbReference>
<reference evidence="3 12" key="1">
    <citation type="submission" date="2014-09" db="EMBL/GenBank/DDBJ databases">
        <title>Butyrate-producing bacteria isolated from human gut.</title>
        <authorList>
            <person name="Zhang Q."/>
            <person name="Zhao L."/>
        </authorList>
    </citation>
    <scope>NUCLEOTIDE SEQUENCE [LARGE SCALE GENOMIC DNA]</scope>
    <source>
        <strain evidence="3 12">R22</strain>
    </source>
</reference>
<dbReference type="Proteomes" id="UP000285290">
    <property type="component" value="Unassembled WGS sequence"/>
</dbReference>
<dbReference type="Proteomes" id="UP000286220">
    <property type="component" value="Unassembled WGS sequence"/>
</dbReference>
<organism evidence="3 12">
    <name type="scientific">Agathobacter rectalis</name>
    <dbReference type="NCBI Taxonomy" id="39491"/>
    <lineage>
        <taxon>Bacteria</taxon>
        <taxon>Bacillati</taxon>
        <taxon>Bacillota</taxon>
        <taxon>Clostridia</taxon>
        <taxon>Lachnospirales</taxon>
        <taxon>Lachnospiraceae</taxon>
        <taxon>Agathobacter</taxon>
    </lineage>
</organism>
<accession>A0A2U2EFT6</accession>
<dbReference type="EMBL" id="QSKC01000046">
    <property type="protein sequence ID" value="RHE28718.1"/>
    <property type="molecule type" value="Genomic_DNA"/>
</dbReference>
<evidence type="ECO:0000313" key="12">
    <source>
        <dbReference type="Proteomes" id="UP000245905"/>
    </source>
</evidence>
<name>A0A2U2EFT6_9FIRM</name>